<dbReference type="Proteomes" id="UP000316215">
    <property type="component" value="Chromosome"/>
</dbReference>
<evidence type="ECO:0000313" key="4">
    <source>
        <dbReference type="EMBL" id="QDI67860.1"/>
    </source>
</evidence>
<protein>
    <submittedName>
        <fullName evidence="4">ABC transporter substrate-binding protein</fullName>
    </submittedName>
</protein>
<reference evidence="4 5" key="1">
    <citation type="submission" date="2017-07" db="EMBL/GenBank/DDBJ databases">
        <title>The Complete Genome of Streptomyces asterosporus-ZSY.</title>
        <authorList>
            <person name="Zhang S."/>
        </authorList>
    </citation>
    <scope>NUCLEOTIDE SEQUENCE [LARGE SCALE GENOMIC DNA]</scope>
    <source>
        <strain evidence="4 5">DSM 41452</strain>
    </source>
</reference>
<dbReference type="CDD" id="cd01004">
    <property type="entry name" value="PBP2_MidA_like"/>
    <property type="match status" value="1"/>
</dbReference>
<feature type="domain" description="Solute-binding protein family 3/N-terminal" evidence="3">
    <location>
        <begin position="109"/>
        <end position="340"/>
    </location>
</feature>
<gene>
    <name evidence="4" type="ORF">CD934_03630</name>
</gene>
<organism evidence="4 5">
    <name type="scientific">Streptomyces calvus</name>
    <dbReference type="NCBI Taxonomy" id="67282"/>
    <lineage>
        <taxon>Bacteria</taxon>
        <taxon>Bacillati</taxon>
        <taxon>Actinomycetota</taxon>
        <taxon>Actinomycetes</taxon>
        <taxon>Kitasatosporales</taxon>
        <taxon>Streptomycetaceae</taxon>
        <taxon>Streptomyces</taxon>
    </lineage>
</organism>
<dbReference type="PANTHER" id="PTHR35936">
    <property type="entry name" value="MEMBRANE-BOUND LYTIC MUREIN TRANSGLYCOSYLASE F"/>
    <property type="match status" value="1"/>
</dbReference>
<dbReference type="InterPro" id="IPR001638">
    <property type="entry name" value="Solute-binding_3/MltF_N"/>
</dbReference>
<dbReference type="Gene3D" id="3.40.190.10">
    <property type="entry name" value="Periplasmic binding protein-like II"/>
    <property type="match status" value="2"/>
</dbReference>
<dbReference type="Pfam" id="PF00497">
    <property type="entry name" value="SBP_bac_3"/>
    <property type="match status" value="1"/>
</dbReference>
<dbReference type="PANTHER" id="PTHR35936:SF17">
    <property type="entry name" value="ARGININE-BINDING EXTRACELLULAR PROTEIN ARTP"/>
    <property type="match status" value="1"/>
</dbReference>
<accession>A0A514JKL9</accession>
<dbReference type="AlphaFoldDB" id="A0A514JKL9"/>
<keyword evidence="1" id="KW-0732">Signal</keyword>
<evidence type="ECO:0000313" key="5">
    <source>
        <dbReference type="Proteomes" id="UP000316215"/>
    </source>
</evidence>
<feature type="region of interest" description="Disordered" evidence="2">
    <location>
        <begin position="1"/>
        <end position="45"/>
    </location>
</feature>
<evidence type="ECO:0000256" key="1">
    <source>
        <dbReference type="ARBA" id="ARBA00022729"/>
    </source>
</evidence>
<evidence type="ECO:0000259" key="3">
    <source>
        <dbReference type="SMART" id="SM00062"/>
    </source>
</evidence>
<dbReference type="KEGG" id="sast:CD934_03630"/>
<proteinExistence type="predicted"/>
<name>A0A514JKL9_9ACTN</name>
<dbReference type="SMART" id="SM00062">
    <property type="entry name" value="PBPb"/>
    <property type="match status" value="1"/>
</dbReference>
<evidence type="ECO:0000256" key="2">
    <source>
        <dbReference type="SAM" id="MobiDB-lite"/>
    </source>
</evidence>
<dbReference type="SUPFAM" id="SSF53850">
    <property type="entry name" value="Periplasmic binding protein-like II"/>
    <property type="match status" value="1"/>
</dbReference>
<sequence length="354" mass="36696">MHAAARHGGRPGGHRPAAVGGAPRHHLAPRKGHRPVNAPRTGSGPRSAAVLALLLPLLALTACGSGATDGTAAQAARSSPAPTDDPVAAVREVDSVAALLPADVRRKGILRVGSSIGFPPGAYYPNGPDSAPAGQDIDLADAVAKVLGVKLERQDASFETILPALGSGKYDVGTGNFGVTRERLRTIDFVTYINDGQGFAVKKGNTRLRTKVTDLTQLCGLTVGTGAGTTFEATLTAQKGVCAKAGRKPYDVKVYSENGATLTALQQGRIDVIMSTINGLRHQAAQPASGTAFLGEYHRLDVGFVFKKGSPLTKAFQAAVNELIEDGTYARILAKWGTGASAIDASRINPPEHT</sequence>
<feature type="compositionally biased region" description="Basic residues" evidence="2">
    <location>
        <begin position="1"/>
        <end position="13"/>
    </location>
</feature>
<dbReference type="EMBL" id="CP022310">
    <property type="protein sequence ID" value="QDI67860.1"/>
    <property type="molecule type" value="Genomic_DNA"/>
</dbReference>
<keyword evidence="5" id="KW-1185">Reference proteome</keyword>
<feature type="compositionally biased region" description="Basic residues" evidence="2">
    <location>
        <begin position="23"/>
        <end position="34"/>
    </location>
</feature>